<evidence type="ECO:0008006" key="5">
    <source>
        <dbReference type="Google" id="ProtNLM"/>
    </source>
</evidence>
<dbReference type="Proteomes" id="UP000467700">
    <property type="component" value="Unassembled WGS sequence"/>
</dbReference>
<protein>
    <recommendedName>
        <fullName evidence="5">Ser-Thr-rich glycosyl-phosphatidyl-inositol-anchored membrane family-domain-containing protein</fullName>
    </recommendedName>
</protein>
<accession>A0A8S0VSI8</accession>
<keyword evidence="4" id="KW-1185">Reference proteome</keyword>
<dbReference type="PANTHER" id="PTHR37487:SF2">
    <property type="entry name" value="EXPRESSED PROTEIN"/>
    <property type="match status" value="1"/>
</dbReference>
<gene>
    <name evidence="3" type="ORF">AAE3_LOCUS9044</name>
</gene>
<evidence type="ECO:0000256" key="2">
    <source>
        <dbReference type="SAM" id="SignalP"/>
    </source>
</evidence>
<feature type="chain" id="PRO_5035767604" description="Ser-Thr-rich glycosyl-phosphatidyl-inositol-anchored membrane family-domain-containing protein" evidence="2">
    <location>
        <begin position="20"/>
        <end position="250"/>
    </location>
</feature>
<feature type="compositionally biased region" description="Polar residues" evidence="1">
    <location>
        <begin position="129"/>
        <end position="139"/>
    </location>
</feature>
<dbReference type="OrthoDB" id="3362246at2759"/>
<name>A0A8S0VSI8_CYCAE</name>
<feature type="signal peptide" evidence="2">
    <location>
        <begin position="1"/>
        <end position="19"/>
    </location>
</feature>
<feature type="region of interest" description="Disordered" evidence="1">
    <location>
        <begin position="129"/>
        <end position="167"/>
    </location>
</feature>
<feature type="region of interest" description="Disordered" evidence="1">
    <location>
        <begin position="207"/>
        <end position="226"/>
    </location>
</feature>
<evidence type="ECO:0000313" key="4">
    <source>
        <dbReference type="Proteomes" id="UP000467700"/>
    </source>
</evidence>
<sequence>MKYFAATAALVALVPSVLALTINTPSAKFLILPYNKPNVPALHTVLAWFNASPEPTLLTFEGGSPPYYLTIIPGGQASAQPLKSFPPQSGNTVTWVSDIAQGTSVTFALKDSTGLTAFTDAVTVQTSTDKSCITGSTDATVPVAPDSTDGTSTGSAGSAPSASAPAGAAVSSTHAASVASAPGAAHPTTPAVVAVGTTSRAVAAAGTTPAATSSATGVATNNNTSGAESRVNIGSYGIVGVLGLLGAMFL</sequence>
<dbReference type="AlphaFoldDB" id="A0A8S0VSI8"/>
<dbReference type="PANTHER" id="PTHR37487">
    <property type="entry name" value="CHROMOSOME 1, WHOLE GENOME SHOTGUN SEQUENCE"/>
    <property type="match status" value="1"/>
</dbReference>
<reference evidence="3 4" key="1">
    <citation type="submission" date="2020-01" db="EMBL/GenBank/DDBJ databases">
        <authorList>
            <person name="Gupta K D."/>
        </authorList>
    </citation>
    <scope>NUCLEOTIDE SEQUENCE [LARGE SCALE GENOMIC DNA]</scope>
</reference>
<comment type="caution">
    <text evidence="3">The sequence shown here is derived from an EMBL/GenBank/DDBJ whole genome shotgun (WGS) entry which is preliminary data.</text>
</comment>
<dbReference type="EMBL" id="CACVBS010000057">
    <property type="protein sequence ID" value="CAA7267159.1"/>
    <property type="molecule type" value="Genomic_DNA"/>
</dbReference>
<proteinExistence type="predicted"/>
<feature type="compositionally biased region" description="Low complexity" evidence="1">
    <location>
        <begin position="144"/>
        <end position="167"/>
    </location>
</feature>
<evidence type="ECO:0000256" key="1">
    <source>
        <dbReference type="SAM" id="MobiDB-lite"/>
    </source>
</evidence>
<keyword evidence="2" id="KW-0732">Signal</keyword>
<evidence type="ECO:0000313" key="3">
    <source>
        <dbReference type="EMBL" id="CAA7267159.1"/>
    </source>
</evidence>
<organism evidence="3 4">
    <name type="scientific">Cyclocybe aegerita</name>
    <name type="common">Black poplar mushroom</name>
    <name type="synonym">Agrocybe aegerita</name>
    <dbReference type="NCBI Taxonomy" id="1973307"/>
    <lineage>
        <taxon>Eukaryota</taxon>
        <taxon>Fungi</taxon>
        <taxon>Dikarya</taxon>
        <taxon>Basidiomycota</taxon>
        <taxon>Agaricomycotina</taxon>
        <taxon>Agaricomycetes</taxon>
        <taxon>Agaricomycetidae</taxon>
        <taxon>Agaricales</taxon>
        <taxon>Agaricineae</taxon>
        <taxon>Bolbitiaceae</taxon>
        <taxon>Cyclocybe</taxon>
    </lineage>
</organism>